<keyword evidence="1" id="KW-0472">Membrane</keyword>
<evidence type="ECO:0000313" key="2">
    <source>
        <dbReference type="EMBL" id="GAA3396362.1"/>
    </source>
</evidence>
<keyword evidence="1" id="KW-0812">Transmembrane</keyword>
<sequence>MTLVYWTVLGLVSLAVLALTRSDFLFGAATGIVVVSLVVWFLHRPNAYLPAARP</sequence>
<evidence type="ECO:0000256" key="1">
    <source>
        <dbReference type="SAM" id="Phobius"/>
    </source>
</evidence>
<dbReference type="Proteomes" id="UP001501676">
    <property type="component" value="Unassembled WGS sequence"/>
</dbReference>
<gene>
    <name evidence="2" type="ORF">GCM10020369_72800</name>
</gene>
<proteinExistence type="predicted"/>
<keyword evidence="3" id="KW-1185">Reference proteome</keyword>
<dbReference type="RefSeq" id="WP_345732841.1">
    <property type="nucleotide sequence ID" value="NZ_BAAAYN010000055.1"/>
</dbReference>
<feature type="transmembrane region" description="Helical" evidence="1">
    <location>
        <begin position="24"/>
        <end position="43"/>
    </location>
</feature>
<dbReference type="EMBL" id="BAAAYN010000055">
    <property type="protein sequence ID" value="GAA3396362.1"/>
    <property type="molecule type" value="Genomic_DNA"/>
</dbReference>
<name>A0ABP6T958_9ACTN</name>
<protein>
    <submittedName>
        <fullName evidence="2">Uncharacterized protein</fullName>
    </submittedName>
</protein>
<evidence type="ECO:0000313" key="3">
    <source>
        <dbReference type="Proteomes" id="UP001501676"/>
    </source>
</evidence>
<reference evidence="3" key="1">
    <citation type="journal article" date="2019" name="Int. J. Syst. Evol. Microbiol.">
        <title>The Global Catalogue of Microorganisms (GCM) 10K type strain sequencing project: providing services to taxonomists for standard genome sequencing and annotation.</title>
        <authorList>
            <consortium name="The Broad Institute Genomics Platform"/>
            <consortium name="The Broad Institute Genome Sequencing Center for Infectious Disease"/>
            <person name="Wu L."/>
            <person name="Ma J."/>
        </authorList>
    </citation>
    <scope>NUCLEOTIDE SEQUENCE [LARGE SCALE GENOMIC DNA]</scope>
    <source>
        <strain evidence="3">JCM 9458</strain>
    </source>
</reference>
<keyword evidence="1" id="KW-1133">Transmembrane helix</keyword>
<organism evidence="2 3">
    <name type="scientific">Cryptosporangium minutisporangium</name>
    <dbReference type="NCBI Taxonomy" id="113569"/>
    <lineage>
        <taxon>Bacteria</taxon>
        <taxon>Bacillati</taxon>
        <taxon>Actinomycetota</taxon>
        <taxon>Actinomycetes</taxon>
        <taxon>Cryptosporangiales</taxon>
        <taxon>Cryptosporangiaceae</taxon>
        <taxon>Cryptosporangium</taxon>
    </lineage>
</organism>
<comment type="caution">
    <text evidence="2">The sequence shown here is derived from an EMBL/GenBank/DDBJ whole genome shotgun (WGS) entry which is preliminary data.</text>
</comment>
<accession>A0ABP6T958</accession>